<gene>
    <name evidence="1" type="ORF">WISP_143587</name>
</gene>
<proteinExistence type="predicted"/>
<evidence type="ECO:0000313" key="1">
    <source>
        <dbReference type="EMBL" id="KAJ7404805.1"/>
    </source>
</evidence>
<evidence type="ECO:0000313" key="2">
    <source>
        <dbReference type="Proteomes" id="UP001145742"/>
    </source>
</evidence>
<dbReference type="EMBL" id="WHWB01034750">
    <property type="protein sequence ID" value="KAJ7404805.1"/>
    <property type="molecule type" value="Genomic_DNA"/>
</dbReference>
<accession>A0ABQ9CRR9</accession>
<dbReference type="Proteomes" id="UP001145742">
    <property type="component" value="Unassembled WGS sequence"/>
</dbReference>
<sequence>MFKKGMRCDSVNYQPVSLPSVPRKSTEQNLLEAVLRHMEEREVIQDNQRSFTKGKSCLNNSGVFYDGVTTSVEKGRVMDVIYSQYRKDMDLLKQVQRRAREVIGGREHLPYGERVRDLELFSLEKTPGRPYSSLSVLTGGIKERSGQIFSRACCDGTRDNGFQLRVDSNKEKIFYNESGEPLNRFPRKVVDSPSLETFKVQLEGL</sequence>
<organism evidence="1 2">
    <name type="scientific">Willisornis vidua</name>
    <name type="common">Xingu scale-backed antbird</name>
    <dbReference type="NCBI Taxonomy" id="1566151"/>
    <lineage>
        <taxon>Eukaryota</taxon>
        <taxon>Metazoa</taxon>
        <taxon>Chordata</taxon>
        <taxon>Craniata</taxon>
        <taxon>Vertebrata</taxon>
        <taxon>Euteleostomi</taxon>
        <taxon>Archelosauria</taxon>
        <taxon>Archosauria</taxon>
        <taxon>Dinosauria</taxon>
        <taxon>Saurischia</taxon>
        <taxon>Theropoda</taxon>
        <taxon>Coelurosauria</taxon>
        <taxon>Aves</taxon>
        <taxon>Neognathae</taxon>
        <taxon>Neoaves</taxon>
        <taxon>Telluraves</taxon>
        <taxon>Australaves</taxon>
        <taxon>Passeriformes</taxon>
        <taxon>Thamnophilidae</taxon>
        <taxon>Willisornis</taxon>
    </lineage>
</organism>
<protein>
    <submittedName>
        <fullName evidence="1">Uncharacterized protein</fullName>
    </submittedName>
</protein>
<comment type="caution">
    <text evidence="1">The sequence shown here is derived from an EMBL/GenBank/DDBJ whole genome shotgun (WGS) entry which is preliminary data.</text>
</comment>
<name>A0ABQ9CRR9_9PASS</name>
<keyword evidence="2" id="KW-1185">Reference proteome</keyword>
<reference evidence="1" key="1">
    <citation type="submission" date="2019-10" db="EMBL/GenBank/DDBJ databases">
        <authorList>
            <person name="Soares A.E.R."/>
            <person name="Aleixo A."/>
            <person name="Schneider P."/>
            <person name="Miyaki C.Y."/>
            <person name="Schneider M.P."/>
            <person name="Mello C."/>
            <person name="Vasconcelos A.T.R."/>
        </authorList>
    </citation>
    <scope>NUCLEOTIDE SEQUENCE</scope>
    <source>
        <tissue evidence="1">Muscle</tissue>
    </source>
</reference>